<organism evidence="1 2">
    <name type="scientific">Catharanthus roseus</name>
    <name type="common">Madagascar periwinkle</name>
    <name type="synonym">Vinca rosea</name>
    <dbReference type="NCBI Taxonomy" id="4058"/>
    <lineage>
        <taxon>Eukaryota</taxon>
        <taxon>Viridiplantae</taxon>
        <taxon>Streptophyta</taxon>
        <taxon>Embryophyta</taxon>
        <taxon>Tracheophyta</taxon>
        <taxon>Spermatophyta</taxon>
        <taxon>Magnoliopsida</taxon>
        <taxon>eudicotyledons</taxon>
        <taxon>Gunneridae</taxon>
        <taxon>Pentapetalae</taxon>
        <taxon>asterids</taxon>
        <taxon>lamiids</taxon>
        <taxon>Gentianales</taxon>
        <taxon>Apocynaceae</taxon>
        <taxon>Rauvolfioideae</taxon>
        <taxon>Vinceae</taxon>
        <taxon>Catharanthinae</taxon>
        <taxon>Catharanthus</taxon>
    </lineage>
</organism>
<keyword evidence="2" id="KW-1185">Reference proteome</keyword>
<proteinExistence type="predicted"/>
<gene>
    <name evidence="1" type="ORF">M9H77_03918</name>
</gene>
<protein>
    <submittedName>
        <fullName evidence="1">Uncharacterized protein</fullName>
    </submittedName>
</protein>
<comment type="caution">
    <text evidence="1">The sequence shown here is derived from an EMBL/GenBank/DDBJ whole genome shotgun (WGS) entry which is preliminary data.</text>
</comment>
<reference evidence="2" key="1">
    <citation type="journal article" date="2023" name="Nat. Plants">
        <title>Single-cell RNA sequencing provides a high-resolution roadmap for understanding the multicellular compartmentation of specialized metabolism.</title>
        <authorList>
            <person name="Sun S."/>
            <person name="Shen X."/>
            <person name="Li Y."/>
            <person name="Li Y."/>
            <person name="Wang S."/>
            <person name="Li R."/>
            <person name="Zhang H."/>
            <person name="Shen G."/>
            <person name="Guo B."/>
            <person name="Wei J."/>
            <person name="Xu J."/>
            <person name="St-Pierre B."/>
            <person name="Chen S."/>
            <person name="Sun C."/>
        </authorList>
    </citation>
    <scope>NUCLEOTIDE SEQUENCE [LARGE SCALE GENOMIC DNA]</scope>
</reference>
<name>A0ACC0CCR8_CATRO</name>
<evidence type="ECO:0000313" key="1">
    <source>
        <dbReference type="EMBL" id="KAI5682690.1"/>
    </source>
</evidence>
<dbReference type="Proteomes" id="UP001060085">
    <property type="component" value="Linkage Group LG01"/>
</dbReference>
<sequence>MLDWYLRIIEIERLRDAFAIVRETNSLNFYLMFVSSSCDGCSRGKVRESGNAPTEGIAGLSYELLQDSYVLLPVIKWLFTERGNGFGKDVGVILGASSLWARHVHIGFGQAWIRAVTFSGIRAEMDGHSHRNMTFEGAATKLPNTKTNANDEVPIAQWDQAPRTRGIRQNQAGTSRGPQDNDIPPPQLILMMPQK</sequence>
<accession>A0ACC0CCR8</accession>
<dbReference type="EMBL" id="CM044701">
    <property type="protein sequence ID" value="KAI5682690.1"/>
    <property type="molecule type" value="Genomic_DNA"/>
</dbReference>
<evidence type="ECO:0000313" key="2">
    <source>
        <dbReference type="Proteomes" id="UP001060085"/>
    </source>
</evidence>